<accession>A0A0S4N9P5</accession>
<dbReference type="InterPro" id="IPR017896">
    <property type="entry name" value="4Fe4S_Fe-S-bd"/>
</dbReference>
<dbReference type="EMBL" id="FAOO01000017">
    <property type="protein sequence ID" value="CUU07980.1"/>
    <property type="molecule type" value="Genomic_DNA"/>
</dbReference>
<evidence type="ECO:0000313" key="7">
    <source>
        <dbReference type="Proteomes" id="UP000320623"/>
    </source>
</evidence>
<evidence type="ECO:0000313" key="6">
    <source>
        <dbReference type="EMBL" id="CUU07980.1"/>
    </source>
</evidence>
<dbReference type="PROSITE" id="PS00198">
    <property type="entry name" value="4FE4S_FER_1"/>
    <property type="match status" value="1"/>
</dbReference>
<feature type="domain" description="4Fe-4S ferredoxin-type" evidence="5">
    <location>
        <begin position="20"/>
        <end position="48"/>
    </location>
</feature>
<evidence type="ECO:0000259" key="5">
    <source>
        <dbReference type="PROSITE" id="PS51379"/>
    </source>
</evidence>
<dbReference type="InterPro" id="IPR050157">
    <property type="entry name" value="PSI_iron-sulfur_center"/>
</dbReference>
<keyword evidence="4" id="KW-0411">Iron-sulfur</keyword>
<evidence type="ECO:0000256" key="3">
    <source>
        <dbReference type="ARBA" id="ARBA00023004"/>
    </source>
</evidence>
<dbReference type="InterPro" id="IPR017900">
    <property type="entry name" value="4Fe4S_Fe_S_CS"/>
</dbReference>
<dbReference type="PANTHER" id="PTHR24960">
    <property type="entry name" value="PHOTOSYSTEM I IRON-SULFUR CENTER-RELATED"/>
    <property type="match status" value="1"/>
</dbReference>
<dbReference type="PROSITE" id="PS51379">
    <property type="entry name" value="4FE4S_FER_2"/>
    <property type="match status" value="2"/>
</dbReference>
<proteinExistence type="predicted"/>
<reference evidence="7" key="1">
    <citation type="submission" date="2015-11" db="EMBL/GenBank/DDBJ databases">
        <authorList>
            <person name="Varghese N."/>
        </authorList>
    </citation>
    <scope>NUCLEOTIDE SEQUENCE [LARGE SCALE GENOMIC DNA]</scope>
</reference>
<keyword evidence="1" id="KW-0004">4Fe-4S</keyword>
<keyword evidence="2" id="KW-0479">Metal-binding</keyword>
<evidence type="ECO:0000256" key="2">
    <source>
        <dbReference type="ARBA" id="ARBA00022723"/>
    </source>
</evidence>
<evidence type="ECO:0000256" key="4">
    <source>
        <dbReference type="ARBA" id="ARBA00023014"/>
    </source>
</evidence>
<keyword evidence="7" id="KW-1185">Reference proteome</keyword>
<name>A0A0S4N9P5_9BACT</name>
<dbReference type="Gene3D" id="3.30.70.20">
    <property type="match status" value="1"/>
</dbReference>
<sequence>MGKYIGLNPFPPKFYDRYPPVAEVVEDKCIGCGRCPNICFFDAIKMRDRVAVINKDNCTGCGLCFESCPVDAIIWIPDMNSCQSPVTQKYGMNGFEFSD</sequence>
<dbReference type="GO" id="GO:0051539">
    <property type="term" value="F:4 iron, 4 sulfur cluster binding"/>
    <property type="evidence" value="ECO:0007669"/>
    <property type="project" value="UniProtKB-KW"/>
</dbReference>
<dbReference type="Pfam" id="PF14697">
    <property type="entry name" value="Fer4_21"/>
    <property type="match status" value="1"/>
</dbReference>
<feature type="domain" description="4Fe-4S ferredoxin-type" evidence="5">
    <location>
        <begin position="49"/>
        <end position="78"/>
    </location>
</feature>
<protein>
    <submittedName>
        <fullName evidence="6">4Fe-4S dicluster domain-containing protein</fullName>
    </submittedName>
</protein>
<dbReference type="PANTHER" id="PTHR24960:SF79">
    <property type="entry name" value="PHOTOSYSTEM I IRON-SULFUR CENTER"/>
    <property type="match status" value="1"/>
</dbReference>
<dbReference type="Proteomes" id="UP000320623">
    <property type="component" value="Unassembled WGS sequence"/>
</dbReference>
<dbReference type="STRING" id="1643428.GCA_001442855_01914"/>
<keyword evidence="3" id="KW-0408">Iron</keyword>
<dbReference type="SUPFAM" id="SSF54862">
    <property type="entry name" value="4Fe-4S ferredoxins"/>
    <property type="match status" value="1"/>
</dbReference>
<organism evidence="6 7">
    <name type="scientific">Candidatus Thermokryptus mobilis</name>
    <dbReference type="NCBI Taxonomy" id="1643428"/>
    <lineage>
        <taxon>Bacteria</taxon>
        <taxon>Pseudomonadati</taxon>
        <taxon>Candidatus Kryptoniota</taxon>
        <taxon>Candidatus Thermokryptus</taxon>
    </lineage>
</organism>
<dbReference type="AlphaFoldDB" id="A0A0S4N9P5"/>
<dbReference type="GO" id="GO:0046872">
    <property type="term" value="F:metal ion binding"/>
    <property type="evidence" value="ECO:0007669"/>
    <property type="project" value="UniProtKB-KW"/>
</dbReference>
<evidence type="ECO:0000256" key="1">
    <source>
        <dbReference type="ARBA" id="ARBA00022485"/>
    </source>
</evidence>
<gene>
    <name evidence="6" type="ORF">JGI1_01952</name>
</gene>